<keyword evidence="6" id="KW-1185">Reference proteome</keyword>
<accession>A0A507F4H7</accession>
<dbReference type="PANTHER" id="PTHR43941:SF1">
    <property type="entry name" value="STRUCTURAL MAINTENANCE OF CHROMOSOMES PROTEIN 2"/>
    <property type="match status" value="1"/>
</dbReference>
<feature type="compositionally biased region" description="Gly residues" evidence="2">
    <location>
        <begin position="128"/>
        <end position="145"/>
    </location>
</feature>
<feature type="coiled-coil region" evidence="1">
    <location>
        <begin position="553"/>
        <end position="692"/>
    </location>
</feature>
<dbReference type="InterPro" id="IPR056703">
    <property type="entry name" value="DUF7801"/>
</dbReference>
<dbReference type="GO" id="GO:0000796">
    <property type="term" value="C:condensin complex"/>
    <property type="evidence" value="ECO:0007669"/>
    <property type="project" value="TreeGrafter"/>
</dbReference>
<feature type="compositionally biased region" description="Polar residues" evidence="2">
    <location>
        <begin position="61"/>
        <end position="75"/>
    </location>
</feature>
<dbReference type="Proteomes" id="UP000320333">
    <property type="component" value="Unassembled WGS sequence"/>
</dbReference>
<feature type="domain" description="Up-regulated during septation protein 1" evidence="3">
    <location>
        <begin position="413"/>
        <end position="518"/>
    </location>
</feature>
<reference evidence="5 6" key="1">
    <citation type="journal article" date="2019" name="Sci. Rep.">
        <title>Comparative genomics of chytrid fungi reveal insights into the obligate biotrophic and pathogenic lifestyle of Synchytrium endobioticum.</title>
        <authorList>
            <person name="van de Vossenberg B.T.L.H."/>
            <person name="Warris S."/>
            <person name="Nguyen H.D.T."/>
            <person name="van Gent-Pelzer M.P.E."/>
            <person name="Joly D.L."/>
            <person name="van de Geest H.C."/>
            <person name="Bonants P.J.M."/>
            <person name="Smith D.S."/>
            <person name="Levesque C.A."/>
            <person name="van der Lee T.A.J."/>
        </authorList>
    </citation>
    <scope>NUCLEOTIDE SEQUENCE [LARGE SCALE GENOMIC DNA]</scope>
    <source>
        <strain evidence="5 6">CBS 675.73</strain>
    </source>
</reference>
<evidence type="ECO:0000313" key="6">
    <source>
        <dbReference type="Proteomes" id="UP000320333"/>
    </source>
</evidence>
<feature type="coiled-coil region" evidence="1">
    <location>
        <begin position="875"/>
        <end position="1038"/>
    </location>
</feature>
<feature type="region of interest" description="Disordered" evidence="2">
    <location>
        <begin position="1313"/>
        <end position="1336"/>
    </location>
</feature>
<evidence type="ECO:0000313" key="5">
    <source>
        <dbReference type="EMBL" id="TPX70497.1"/>
    </source>
</evidence>
<dbReference type="PANTHER" id="PTHR43941">
    <property type="entry name" value="STRUCTURAL MAINTENANCE OF CHROMOSOMES PROTEIN 2"/>
    <property type="match status" value="1"/>
</dbReference>
<feature type="compositionally biased region" description="Basic and acidic residues" evidence="2">
    <location>
        <begin position="46"/>
        <end position="60"/>
    </location>
</feature>
<dbReference type="GO" id="GO:0000793">
    <property type="term" value="C:condensed chromosome"/>
    <property type="evidence" value="ECO:0007669"/>
    <property type="project" value="TreeGrafter"/>
</dbReference>
<protein>
    <submittedName>
        <fullName evidence="5">Uncharacterized protein</fullName>
    </submittedName>
</protein>
<evidence type="ECO:0000259" key="4">
    <source>
        <dbReference type="Pfam" id="PF25078"/>
    </source>
</evidence>
<proteinExistence type="predicted"/>
<dbReference type="InterPro" id="IPR029191">
    <property type="entry name" value="Uds1"/>
</dbReference>
<feature type="compositionally biased region" description="Basic and acidic residues" evidence="2">
    <location>
        <begin position="146"/>
        <end position="239"/>
    </location>
</feature>
<feature type="compositionally biased region" description="Polar residues" evidence="2">
    <location>
        <begin position="403"/>
        <end position="413"/>
    </location>
</feature>
<keyword evidence="1" id="KW-0175">Coiled coil</keyword>
<comment type="caution">
    <text evidence="5">The sequence shown here is derived from an EMBL/GenBank/DDBJ whole genome shotgun (WGS) entry which is preliminary data.</text>
</comment>
<dbReference type="GO" id="GO:0000785">
    <property type="term" value="C:chromatin"/>
    <property type="evidence" value="ECO:0007669"/>
    <property type="project" value="TreeGrafter"/>
</dbReference>
<organism evidence="5 6">
    <name type="scientific">Chytriomyces confervae</name>
    <dbReference type="NCBI Taxonomy" id="246404"/>
    <lineage>
        <taxon>Eukaryota</taxon>
        <taxon>Fungi</taxon>
        <taxon>Fungi incertae sedis</taxon>
        <taxon>Chytridiomycota</taxon>
        <taxon>Chytridiomycota incertae sedis</taxon>
        <taxon>Chytridiomycetes</taxon>
        <taxon>Chytridiales</taxon>
        <taxon>Chytriomycetaceae</taxon>
        <taxon>Chytriomyces</taxon>
    </lineage>
</organism>
<dbReference type="Pfam" id="PF15456">
    <property type="entry name" value="Uds1"/>
    <property type="match status" value="1"/>
</dbReference>
<feature type="domain" description="DUF7801" evidence="4">
    <location>
        <begin position="1327"/>
        <end position="1431"/>
    </location>
</feature>
<feature type="region of interest" description="Disordered" evidence="2">
    <location>
        <begin position="24"/>
        <end position="413"/>
    </location>
</feature>
<evidence type="ECO:0000256" key="2">
    <source>
        <dbReference type="SAM" id="MobiDB-lite"/>
    </source>
</evidence>
<feature type="region of interest" description="Disordered" evidence="2">
    <location>
        <begin position="1131"/>
        <end position="1158"/>
    </location>
</feature>
<dbReference type="Gene3D" id="1.10.287.1490">
    <property type="match status" value="1"/>
</dbReference>
<dbReference type="GO" id="GO:0007076">
    <property type="term" value="P:mitotic chromosome condensation"/>
    <property type="evidence" value="ECO:0007669"/>
    <property type="project" value="TreeGrafter"/>
</dbReference>
<dbReference type="STRING" id="246404.A0A507F4H7"/>
<dbReference type="Pfam" id="PF25078">
    <property type="entry name" value="DUF7801"/>
    <property type="match status" value="1"/>
</dbReference>
<feature type="compositionally biased region" description="Basic and acidic residues" evidence="2">
    <location>
        <begin position="76"/>
        <end position="86"/>
    </location>
</feature>
<feature type="compositionally biased region" description="Low complexity" evidence="2">
    <location>
        <begin position="117"/>
        <end position="127"/>
    </location>
</feature>
<evidence type="ECO:0000256" key="1">
    <source>
        <dbReference type="SAM" id="Coils"/>
    </source>
</evidence>
<gene>
    <name evidence="5" type="ORF">CcCBS67573_g06515</name>
</gene>
<feature type="compositionally biased region" description="Low complexity" evidence="2">
    <location>
        <begin position="87"/>
        <end position="96"/>
    </location>
</feature>
<sequence length="1514" mass="171531">MSAVSTQVPAAPCLQLHYIDRHRRTHISSLFPQRRKETPDSLYSSDDERPVAPKSDRRANPDTTLNESIKISSKTPRSDYSRDDRPASPAASSDRSGGTVLIMPRGSSKNIPATPLSSASNSRSTSAGRGGSGGRKPGTGTGGSGERLDRGDRVREKDSKERPRERSERDRERGERGDQPRDKQREKDRDGDRTRDRDGERNRDRDRDRDREKERQKDGDRNRDREERDPFPESKERQTLPRTPKPSQNDREDVVGNRSAPNTRKNSADADGPMYNDTVLIPRGMLSRRNSDDRNINSDTIVIPRGAGTPLSRKSSADRLNSDTILMPRLGAGGGIYSRKNSEASSAQFPTREETQSSTVYETSSSRRKMGASAVDESKQSSSKGRILRKGSAAGLSTDESETTAFDSADPSQLIPSALSDSKQFKVLSPDKLEERRKELSTLTGQVSVLQNRLTLETKIREAALALASGTDRDAASSDQLAVANKKVDAIASDLFKACSKLMEVERVVLKHTAAVLRFAAKNGSSTGTKTLDETLSKAQENATKLASSDSKVKEYEREIIFLKSTVTRLESDADPRKRELESVKKKLDAEEQLSRKMERKLRDSERQLRNLEDDVKYLKSGPQTANSDMNRLKLDLATLRAENGGLQDELFTVKKQLGDAQEQLDEQIGGMDEKDRTITNLLSELEEVANQLEVTVTINEAYAVSAERSSNSSEERRLRKQVDVLESKLKELGSRTANDSRNRFSKAESISLKEKSIQQTDNARSAMMQQIKEVTDEKERVQEQLSTERNKVRDLQANLDETENQLSNMQRQMKKAGDKIPESKLVGLKEIWANIPSIASLKSKSNDGKERGDDPNTFTIEDFAVKVSLVNNLRKTLANDLKATERNLDDATSELKAITRKLESFQETETDLRENIQFLERKNESLESELASATQETSMRNVSSSNARQEVEALQTEHSKEVAALRERQDKKVKNLEAKFREEFKTRIQEATDSITAASDKKMRELDRELKSERADRQDLESRLAELEASFQKEKAKIEARHQQELEELTASLKVDGAELLDRERARNDRIRSDLEAEIAELQVQIESSSSGLDDQVRKNVRKAEEALEEQFRERLESAEKSLRDQITDMQRKHAEEKEDLEQSLREDLTRSSRKELESQKRILEEDLIDQHQNEMDTLKSEHRAELKKLEDSYRDEIEDMRASLARAEDSLLSSKSQFFGDRERLQEEIDDLEEAVRALKQEASKNAADSASKSKALETAAEEVRAEMAQVERDYLNVSGKLDSQRAQFERELNQEKNTSANLRKQLENVQKKLEQAQDDVSEARNAASPKDKDALRQLENEVDRLQQTVIDLKRAKNELLEEIDDQGIRVVAIQSEMNRYKKENERMTRSIGDWDAERKRFETTVSKLREDVSLLQTKVQEVSINNLGGKSSEPPTTQALRTEFRKLVADLRSEYATQISREVEIRSELEAKLKELNKNRDADMYSRNDFGTQTAVRWITGTEPQTKNFGF</sequence>
<feature type="coiled-coil region" evidence="1">
    <location>
        <begin position="716"/>
        <end position="820"/>
    </location>
</feature>
<evidence type="ECO:0000259" key="3">
    <source>
        <dbReference type="Pfam" id="PF15456"/>
    </source>
</evidence>
<name>A0A507F4H7_9FUNG</name>
<dbReference type="EMBL" id="QEAP01000283">
    <property type="protein sequence ID" value="TPX70497.1"/>
    <property type="molecule type" value="Genomic_DNA"/>
</dbReference>
<dbReference type="GO" id="GO:0003682">
    <property type="term" value="F:chromatin binding"/>
    <property type="evidence" value="ECO:0007669"/>
    <property type="project" value="TreeGrafter"/>
</dbReference>
<dbReference type="OrthoDB" id="5569911at2759"/>